<accession>X6LMS4</accession>
<gene>
    <name evidence="2" type="ORF">RFI_35411</name>
</gene>
<organism evidence="2 3">
    <name type="scientific">Reticulomyxa filosa</name>
    <dbReference type="NCBI Taxonomy" id="46433"/>
    <lineage>
        <taxon>Eukaryota</taxon>
        <taxon>Sar</taxon>
        <taxon>Rhizaria</taxon>
        <taxon>Retaria</taxon>
        <taxon>Foraminifera</taxon>
        <taxon>Monothalamids</taxon>
        <taxon>Reticulomyxidae</taxon>
        <taxon>Reticulomyxa</taxon>
    </lineage>
</organism>
<feature type="compositionally biased region" description="Basic and acidic residues" evidence="1">
    <location>
        <begin position="417"/>
        <end position="431"/>
    </location>
</feature>
<name>X6LMS4_RETFI</name>
<feature type="region of interest" description="Disordered" evidence="1">
    <location>
        <begin position="408"/>
        <end position="431"/>
    </location>
</feature>
<proteinExistence type="predicted"/>
<evidence type="ECO:0000313" key="2">
    <source>
        <dbReference type="EMBL" id="ETO02025.1"/>
    </source>
</evidence>
<evidence type="ECO:0000256" key="1">
    <source>
        <dbReference type="SAM" id="MobiDB-lite"/>
    </source>
</evidence>
<protein>
    <submittedName>
        <fullName evidence="2">Uncharacterized protein</fullName>
    </submittedName>
</protein>
<dbReference type="EMBL" id="ASPP01036877">
    <property type="protein sequence ID" value="ETO02025.1"/>
    <property type="molecule type" value="Genomic_DNA"/>
</dbReference>
<sequence length="496" mass="58506">MTANPFTILLNNPDQYENQHMPGEPPKDIKISTFSLHYCRNGHALLVKKRGTVRRVTKCTDPWCSAKIDEPELLAHQASIYFEIDNRYVLRDPNVDFDLKSQLDMSPVICGLLQLLSSLTMLLRDVSELKGCPILIKLLQSSDNITELLWRRAKEKCMLLCKMTGLNEEQLSMALHRWLCEFGQWYNQTSPKTLQVVTPTIIHNFEKMFEKEYISYFNKPEILESVLVYDSEISHIIREKKEEMVFQNDSEFLIRNLFLVTRRMSSEELLFRLCDNIELANKYPLLFNTLKIIDKLERVKYLSSIGQWMKYCYMEYSGRLTYRECQNTTMNTIISNCNDKKAITKWQRFKQCWNMFVNERINIGSAEIKIPKLSDNDKEVRLFIVAIIEMLQDIHNNLLKNIGSYRRKSPSFPSSDIEEKKQEEKDEQKYDDNPTAIVISKSLFDITNQDVVYVDKEEVDGIIRSWYCPTLEYGQNYRDEWVDFESIENEIYDRSI</sequence>
<keyword evidence="3" id="KW-1185">Reference proteome</keyword>
<feature type="non-terminal residue" evidence="2">
    <location>
        <position position="496"/>
    </location>
</feature>
<dbReference type="AlphaFoldDB" id="X6LMS4"/>
<dbReference type="Proteomes" id="UP000023152">
    <property type="component" value="Unassembled WGS sequence"/>
</dbReference>
<comment type="caution">
    <text evidence="2">The sequence shown here is derived from an EMBL/GenBank/DDBJ whole genome shotgun (WGS) entry which is preliminary data.</text>
</comment>
<evidence type="ECO:0000313" key="3">
    <source>
        <dbReference type="Proteomes" id="UP000023152"/>
    </source>
</evidence>
<dbReference type="OrthoDB" id="2408987at2759"/>
<reference evidence="2 3" key="1">
    <citation type="journal article" date="2013" name="Curr. Biol.">
        <title>The Genome of the Foraminiferan Reticulomyxa filosa.</title>
        <authorList>
            <person name="Glockner G."/>
            <person name="Hulsmann N."/>
            <person name="Schleicher M."/>
            <person name="Noegel A.A."/>
            <person name="Eichinger L."/>
            <person name="Gallinger C."/>
            <person name="Pawlowski J."/>
            <person name="Sierra R."/>
            <person name="Euteneuer U."/>
            <person name="Pillet L."/>
            <person name="Moustafa A."/>
            <person name="Platzer M."/>
            <person name="Groth M."/>
            <person name="Szafranski K."/>
            <person name="Schliwa M."/>
        </authorList>
    </citation>
    <scope>NUCLEOTIDE SEQUENCE [LARGE SCALE GENOMIC DNA]</scope>
</reference>